<gene>
    <name evidence="1" type="ORF">R1flu_000472</name>
</gene>
<dbReference type="EMBL" id="JBHFFA010000006">
    <property type="protein sequence ID" value="KAL2620267.1"/>
    <property type="molecule type" value="Genomic_DNA"/>
</dbReference>
<proteinExistence type="predicted"/>
<organism evidence="1 2">
    <name type="scientific">Riccia fluitans</name>
    <dbReference type="NCBI Taxonomy" id="41844"/>
    <lineage>
        <taxon>Eukaryota</taxon>
        <taxon>Viridiplantae</taxon>
        <taxon>Streptophyta</taxon>
        <taxon>Embryophyta</taxon>
        <taxon>Marchantiophyta</taxon>
        <taxon>Marchantiopsida</taxon>
        <taxon>Marchantiidae</taxon>
        <taxon>Marchantiales</taxon>
        <taxon>Ricciaceae</taxon>
        <taxon>Riccia</taxon>
    </lineage>
</organism>
<comment type="caution">
    <text evidence="1">The sequence shown here is derived from an EMBL/GenBank/DDBJ whole genome shotgun (WGS) entry which is preliminary data.</text>
</comment>
<reference evidence="1 2" key="1">
    <citation type="submission" date="2024-09" db="EMBL/GenBank/DDBJ databases">
        <title>Chromosome-scale assembly of Riccia fluitans.</title>
        <authorList>
            <person name="Paukszto L."/>
            <person name="Sawicki J."/>
            <person name="Karawczyk K."/>
            <person name="Piernik-Szablinska J."/>
            <person name="Szczecinska M."/>
            <person name="Mazdziarz M."/>
        </authorList>
    </citation>
    <scope>NUCLEOTIDE SEQUENCE [LARGE SCALE GENOMIC DNA]</scope>
    <source>
        <strain evidence="1">Rf_01</strain>
        <tissue evidence="1">Aerial parts of the thallus</tissue>
    </source>
</reference>
<dbReference type="AlphaFoldDB" id="A0ABD1Y3Q0"/>
<dbReference type="Proteomes" id="UP001605036">
    <property type="component" value="Unassembled WGS sequence"/>
</dbReference>
<evidence type="ECO:0000313" key="2">
    <source>
        <dbReference type="Proteomes" id="UP001605036"/>
    </source>
</evidence>
<evidence type="ECO:0000313" key="1">
    <source>
        <dbReference type="EMBL" id="KAL2620267.1"/>
    </source>
</evidence>
<protein>
    <submittedName>
        <fullName evidence="1">Uncharacterized protein</fullName>
    </submittedName>
</protein>
<keyword evidence="2" id="KW-1185">Reference proteome</keyword>
<sequence length="136" mass="15705">MSRDEVETILDRLAEGKEVNLKVLKLKQVLEGKEINLKVLRLKQVLEGKEINLKVLRLKHLLIEALTVATTIANQQAGYKDINLKLPNFKQVFQEATKEEEAKEALEKDWYGHQEIKHLEGEYLEEEEQGVKEGNN</sequence>
<name>A0ABD1Y3Q0_9MARC</name>
<accession>A0ABD1Y3Q0</accession>